<accession>A0A7X0FT34</accession>
<evidence type="ECO:0000313" key="1">
    <source>
        <dbReference type="EMBL" id="MBB6393200.1"/>
    </source>
</evidence>
<comment type="caution">
    <text evidence="1">The sequence shown here is derived from an EMBL/GenBank/DDBJ whole genome shotgun (WGS) entry which is preliminary data.</text>
</comment>
<evidence type="ECO:0000313" key="2">
    <source>
        <dbReference type="Proteomes" id="UP000546324"/>
    </source>
</evidence>
<dbReference type="Proteomes" id="UP000546324">
    <property type="component" value="Unassembled WGS sequence"/>
</dbReference>
<evidence type="ECO:0008006" key="3">
    <source>
        <dbReference type="Google" id="ProtNLM"/>
    </source>
</evidence>
<name>A0A7X0FT34_9ACTN</name>
<organism evidence="1 2">
    <name type="scientific">Actinomadura coerulea</name>
    <dbReference type="NCBI Taxonomy" id="46159"/>
    <lineage>
        <taxon>Bacteria</taxon>
        <taxon>Bacillati</taxon>
        <taxon>Actinomycetota</taxon>
        <taxon>Actinomycetes</taxon>
        <taxon>Streptosporangiales</taxon>
        <taxon>Thermomonosporaceae</taxon>
        <taxon>Actinomadura</taxon>
    </lineage>
</organism>
<reference evidence="1 2" key="1">
    <citation type="submission" date="2020-08" db="EMBL/GenBank/DDBJ databases">
        <title>Sequencing the genomes of 1000 actinobacteria strains.</title>
        <authorList>
            <person name="Klenk H.-P."/>
        </authorList>
    </citation>
    <scope>NUCLEOTIDE SEQUENCE [LARGE SCALE GENOMIC DNA]</scope>
    <source>
        <strain evidence="1 2">DSM 43675</strain>
    </source>
</reference>
<sequence>MQVPVPSPDAATQRLCQGLRLPETVHGQKRRDASPDSPLTAAWGSPAIALRCGVPRPATLRQTSELVTINGIDWFGQPADRPVTFTAVARQAYVEVTVPPKYNPAGDVLIELGPAIKATIPAKPEGQI</sequence>
<dbReference type="InterPro" id="IPR021903">
    <property type="entry name" value="DUF3515"/>
</dbReference>
<proteinExistence type="predicted"/>
<dbReference type="AlphaFoldDB" id="A0A7X0FT34"/>
<keyword evidence="2" id="KW-1185">Reference proteome</keyword>
<protein>
    <recommendedName>
        <fullName evidence="3">DUF3515 domain-containing protein</fullName>
    </recommendedName>
</protein>
<gene>
    <name evidence="1" type="ORF">BKA00_000114</name>
</gene>
<dbReference type="Pfam" id="PF12028">
    <property type="entry name" value="DUF3515"/>
    <property type="match status" value="1"/>
</dbReference>
<dbReference type="EMBL" id="JACHMQ010000001">
    <property type="protein sequence ID" value="MBB6393200.1"/>
    <property type="molecule type" value="Genomic_DNA"/>
</dbReference>